<name>A0AAW0W748_CHEQU</name>
<keyword evidence="3" id="KW-0444">Lipid biosynthesis</keyword>
<dbReference type="Proteomes" id="UP001445076">
    <property type="component" value="Unassembled WGS sequence"/>
</dbReference>
<dbReference type="InterPro" id="IPR051034">
    <property type="entry name" value="Mito_Enoyl-ACP_Reductase"/>
</dbReference>
<dbReference type="Gene3D" id="3.90.180.10">
    <property type="entry name" value="Medium-chain alcohol dehydrogenases, catalytic domain"/>
    <property type="match status" value="1"/>
</dbReference>
<keyword evidence="17" id="KW-1185">Reference proteome</keyword>
<dbReference type="PANTHER" id="PTHR43981:SF2">
    <property type="entry name" value="ENOYL-[ACYL-CARRIER-PROTEIN] REDUCTASE, MITOCHONDRIAL"/>
    <property type="match status" value="1"/>
</dbReference>
<dbReference type="Gene3D" id="3.40.50.720">
    <property type="entry name" value="NAD(P)-binding Rossmann-like Domain"/>
    <property type="match status" value="1"/>
</dbReference>
<evidence type="ECO:0000256" key="13">
    <source>
        <dbReference type="ARBA" id="ARBA00042123"/>
    </source>
</evidence>
<dbReference type="InterPro" id="IPR036291">
    <property type="entry name" value="NAD(P)-bd_dom_sf"/>
</dbReference>
<evidence type="ECO:0000256" key="11">
    <source>
        <dbReference type="ARBA" id="ARBA00038963"/>
    </source>
</evidence>
<dbReference type="InterPro" id="IPR013154">
    <property type="entry name" value="ADH-like_N"/>
</dbReference>
<dbReference type="InterPro" id="IPR013149">
    <property type="entry name" value="ADH-like_C"/>
</dbReference>
<dbReference type="GO" id="GO:0006633">
    <property type="term" value="P:fatty acid biosynthetic process"/>
    <property type="evidence" value="ECO:0007669"/>
    <property type="project" value="UniProtKB-KW"/>
</dbReference>
<comment type="subcellular location">
    <subcellularLocation>
        <location evidence="1">Mitochondrion</location>
    </subcellularLocation>
</comment>
<keyword evidence="8" id="KW-0443">Lipid metabolism</keyword>
<evidence type="ECO:0000313" key="16">
    <source>
        <dbReference type="EMBL" id="KAK8725199.1"/>
    </source>
</evidence>
<dbReference type="Pfam" id="PF08240">
    <property type="entry name" value="ADH_N"/>
    <property type="match status" value="1"/>
</dbReference>
<dbReference type="EC" id="1.3.1.104" evidence="11"/>
<dbReference type="CDD" id="cd08290">
    <property type="entry name" value="ETR"/>
    <property type="match status" value="1"/>
</dbReference>
<proteinExistence type="inferred from homology"/>
<dbReference type="InterPro" id="IPR020843">
    <property type="entry name" value="ER"/>
</dbReference>
<protein>
    <recommendedName>
        <fullName evidence="12">Enoyl-[acyl-carrier-protein] reductase, mitochondrial</fullName>
        <ecNumber evidence="11">1.3.1.104</ecNumber>
    </recommendedName>
    <alternativeName>
        <fullName evidence="13">2-enoyl thioester reductase</fullName>
    </alternativeName>
</protein>
<evidence type="ECO:0000259" key="15">
    <source>
        <dbReference type="SMART" id="SM00829"/>
    </source>
</evidence>
<keyword evidence="6" id="KW-0809">Transit peptide</keyword>
<evidence type="ECO:0000256" key="3">
    <source>
        <dbReference type="ARBA" id="ARBA00022516"/>
    </source>
</evidence>
<keyword evidence="9" id="KW-0496">Mitochondrion</keyword>
<evidence type="ECO:0000256" key="6">
    <source>
        <dbReference type="ARBA" id="ARBA00022946"/>
    </source>
</evidence>
<keyword evidence="10" id="KW-0275">Fatty acid biosynthesis</keyword>
<dbReference type="FunFam" id="3.90.180.10:FF:000010">
    <property type="entry name" value="Enoyl-[acyl-carrier-protein] reductase, mitochondrial"/>
    <property type="match status" value="1"/>
</dbReference>
<dbReference type="EMBL" id="JARKIK010000083">
    <property type="protein sequence ID" value="KAK8725199.1"/>
    <property type="molecule type" value="Genomic_DNA"/>
</dbReference>
<evidence type="ECO:0000256" key="5">
    <source>
        <dbReference type="ARBA" id="ARBA00022857"/>
    </source>
</evidence>
<evidence type="ECO:0000256" key="12">
    <source>
        <dbReference type="ARBA" id="ARBA00041058"/>
    </source>
</evidence>
<organism evidence="16 17">
    <name type="scientific">Cherax quadricarinatus</name>
    <name type="common">Australian red claw crayfish</name>
    <dbReference type="NCBI Taxonomy" id="27406"/>
    <lineage>
        <taxon>Eukaryota</taxon>
        <taxon>Metazoa</taxon>
        <taxon>Ecdysozoa</taxon>
        <taxon>Arthropoda</taxon>
        <taxon>Crustacea</taxon>
        <taxon>Multicrustacea</taxon>
        <taxon>Malacostraca</taxon>
        <taxon>Eumalacostraca</taxon>
        <taxon>Eucarida</taxon>
        <taxon>Decapoda</taxon>
        <taxon>Pleocyemata</taxon>
        <taxon>Astacidea</taxon>
        <taxon>Parastacoidea</taxon>
        <taxon>Parastacidae</taxon>
        <taxon>Cherax</taxon>
    </lineage>
</organism>
<dbReference type="AlphaFoldDB" id="A0AAW0W748"/>
<keyword evidence="7" id="KW-0560">Oxidoreductase</keyword>
<evidence type="ECO:0000256" key="7">
    <source>
        <dbReference type="ARBA" id="ARBA00023002"/>
    </source>
</evidence>
<evidence type="ECO:0000256" key="2">
    <source>
        <dbReference type="ARBA" id="ARBA00010371"/>
    </source>
</evidence>
<comment type="caution">
    <text evidence="16">The sequence shown here is derived from an EMBL/GenBank/DDBJ whole genome shotgun (WGS) entry which is preliminary data.</text>
</comment>
<evidence type="ECO:0000256" key="9">
    <source>
        <dbReference type="ARBA" id="ARBA00023128"/>
    </source>
</evidence>
<dbReference type="PANTHER" id="PTHR43981">
    <property type="entry name" value="ENOYL-[ACYL-CARRIER-PROTEIN] REDUCTASE, MITOCHONDRIAL"/>
    <property type="match status" value="1"/>
</dbReference>
<evidence type="ECO:0000256" key="14">
    <source>
        <dbReference type="ARBA" id="ARBA00048843"/>
    </source>
</evidence>
<accession>A0AAW0W748</accession>
<reference evidence="16 17" key="1">
    <citation type="journal article" date="2024" name="BMC Genomics">
        <title>Genome assembly of redclaw crayfish (Cherax quadricarinatus) provides insights into its immune adaptation and hypoxia tolerance.</title>
        <authorList>
            <person name="Liu Z."/>
            <person name="Zheng J."/>
            <person name="Li H."/>
            <person name="Fang K."/>
            <person name="Wang S."/>
            <person name="He J."/>
            <person name="Zhou D."/>
            <person name="Weng S."/>
            <person name="Chi M."/>
            <person name="Gu Z."/>
            <person name="He J."/>
            <person name="Li F."/>
            <person name="Wang M."/>
        </authorList>
    </citation>
    <scope>NUCLEOTIDE SEQUENCE [LARGE SCALE GENOMIC DNA]</scope>
    <source>
        <strain evidence="16">ZL_2023a</strain>
    </source>
</reference>
<dbReference type="Pfam" id="PF00107">
    <property type="entry name" value="ADH_zinc_N"/>
    <property type="match status" value="1"/>
</dbReference>
<keyword evidence="5" id="KW-0521">NADP</keyword>
<evidence type="ECO:0000256" key="4">
    <source>
        <dbReference type="ARBA" id="ARBA00022832"/>
    </source>
</evidence>
<dbReference type="GO" id="GO:0141148">
    <property type="term" value="F:enoyl-[acyl-carrier-protein] reductase (NADPH) activity"/>
    <property type="evidence" value="ECO:0007669"/>
    <property type="project" value="UniProtKB-EC"/>
</dbReference>
<dbReference type="SMART" id="SM00829">
    <property type="entry name" value="PKS_ER"/>
    <property type="match status" value="1"/>
</dbReference>
<dbReference type="FunFam" id="3.40.50.720:FF:000112">
    <property type="entry name" value="Enoyl-[acyl-carrier-protein] reductase 1, mitochondrial"/>
    <property type="match status" value="1"/>
</dbReference>
<evidence type="ECO:0000256" key="8">
    <source>
        <dbReference type="ARBA" id="ARBA00023098"/>
    </source>
</evidence>
<gene>
    <name evidence="16" type="ORF">OTU49_010751</name>
</gene>
<dbReference type="GO" id="GO:0005739">
    <property type="term" value="C:mitochondrion"/>
    <property type="evidence" value="ECO:0007669"/>
    <property type="project" value="UniProtKB-SubCell"/>
</dbReference>
<feature type="domain" description="Enoyl reductase (ER)" evidence="15">
    <location>
        <begin position="48"/>
        <end position="363"/>
    </location>
</feature>
<evidence type="ECO:0000256" key="1">
    <source>
        <dbReference type="ARBA" id="ARBA00004173"/>
    </source>
</evidence>
<keyword evidence="4" id="KW-0276">Fatty acid metabolism</keyword>
<dbReference type="SUPFAM" id="SSF50129">
    <property type="entry name" value="GroES-like"/>
    <property type="match status" value="1"/>
</dbReference>
<evidence type="ECO:0000313" key="17">
    <source>
        <dbReference type="Proteomes" id="UP001445076"/>
    </source>
</evidence>
<comment type="similarity">
    <text evidence="2">Belongs to the zinc-containing alcohol dehydrogenase family. Quinone oxidoreductase subfamily.</text>
</comment>
<sequence length="365" mass="39922">MMMLGRTRQVFLRTFRVYVADSQRISQFSGGGTSLIYEEYGDPLKVVKQIDTVIPQQLKDDQVLIRMLAAPVNPADINTIQGVYPVKTKPPCVPGNEGVGEILDVGNKVRSELQPGDYVIPRSTAFGTWRTHALATPSELIKIPSDVDLATAATIAVNPGTAYRMLKDFVPLTSGDTVIQNGANSAVGQAVIQIAAALGLKTVNVVRDRPSINELKQFLTKLGATVVLTESELRKSEEIKALPPPSLALNCVGGRSSTELLRQLAPEGVMVTYGGMSRQPIAVPTGALIFTDVKLFGFWMTRWNSNHLNHPERHQMLDELFQLARNGELKPPDHTLVPFSSFHIALENAMPSEGMLGKKQILIFK</sequence>
<dbReference type="InterPro" id="IPR011032">
    <property type="entry name" value="GroES-like_sf"/>
</dbReference>
<comment type="catalytic activity">
    <reaction evidence="14">
        <text>a 2,3-saturated acyl-[ACP] + NADP(+) = a (2E)-enoyl-[ACP] + NADPH + H(+)</text>
        <dbReference type="Rhea" id="RHEA:22564"/>
        <dbReference type="Rhea" id="RHEA-COMP:9925"/>
        <dbReference type="Rhea" id="RHEA-COMP:9926"/>
        <dbReference type="ChEBI" id="CHEBI:15378"/>
        <dbReference type="ChEBI" id="CHEBI:57783"/>
        <dbReference type="ChEBI" id="CHEBI:58349"/>
        <dbReference type="ChEBI" id="CHEBI:78784"/>
        <dbReference type="ChEBI" id="CHEBI:78785"/>
        <dbReference type="EC" id="1.3.1.104"/>
    </reaction>
</comment>
<evidence type="ECO:0000256" key="10">
    <source>
        <dbReference type="ARBA" id="ARBA00023160"/>
    </source>
</evidence>
<dbReference type="SUPFAM" id="SSF51735">
    <property type="entry name" value="NAD(P)-binding Rossmann-fold domains"/>
    <property type="match status" value="1"/>
</dbReference>